<feature type="domain" description="BTB" evidence="1">
    <location>
        <begin position="47"/>
        <end position="118"/>
    </location>
</feature>
<dbReference type="Gene3D" id="3.30.710.10">
    <property type="entry name" value="Potassium Channel Kv1.1, Chain A"/>
    <property type="match status" value="1"/>
</dbReference>
<dbReference type="PANTHER" id="PTHR47843">
    <property type="entry name" value="BTB DOMAIN-CONTAINING PROTEIN-RELATED"/>
    <property type="match status" value="1"/>
</dbReference>
<dbReference type="Pfam" id="PF00651">
    <property type="entry name" value="BTB"/>
    <property type="match status" value="1"/>
</dbReference>
<dbReference type="EMBL" id="MU006218">
    <property type="protein sequence ID" value="KAF2831486.1"/>
    <property type="molecule type" value="Genomic_DNA"/>
</dbReference>
<evidence type="ECO:0000259" key="1">
    <source>
        <dbReference type="PROSITE" id="PS50097"/>
    </source>
</evidence>
<accession>A0A6A7AE42</accession>
<dbReference type="InterPro" id="IPR000210">
    <property type="entry name" value="BTB/POZ_dom"/>
</dbReference>
<protein>
    <recommendedName>
        <fullName evidence="1">BTB domain-containing protein</fullName>
    </recommendedName>
</protein>
<dbReference type="SMART" id="SM00225">
    <property type="entry name" value="BTB"/>
    <property type="match status" value="1"/>
</dbReference>
<dbReference type="Proteomes" id="UP000799424">
    <property type="component" value="Unassembled WGS sequence"/>
</dbReference>
<reference evidence="2" key="1">
    <citation type="journal article" date="2020" name="Stud. Mycol.">
        <title>101 Dothideomycetes genomes: a test case for predicting lifestyles and emergence of pathogens.</title>
        <authorList>
            <person name="Haridas S."/>
            <person name="Albert R."/>
            <person name="Binder M."/>
            <person name="Bloem J."/>
            <person name="Labutti K."/>
            <person name="Salamov A."/>
            <person name="Andreopoulos B."/>
            <person name="Baker S."/>
            <person name="Barry K."/>
            <person name="Bills G."/>
            <person name="Bluhm B."/>
            <person name="Cannon C."/>
            <person name="Castanera R."/>
            <person name="Culley D."/>
            <person name="Daum C."/>
            <person name="Ezra D."/>
            <person name="Gonzalez J."/>
            <person name="Henrissat B."/>
            <person name="Kuo A."/>
            <person name="Liang C."/>
            <person name="Lipzen A."/>
            <person name="Lutzoni F."/>
            <person name="Magnuson J."/>
            <person name="Mondo S."/>
            <person name="Nolan M."/>
            <person name="Ohm R."/>
            <person name="Pangilinan J."/>
            <person name="Park H.-J."/>
            <person name="Ramirez L."/>
            <person name="Alfaro M."/>
            <person name="Sun H."/>
            <person name="Tritt A."/>
            <person name="Yoshinaga Y."/>
            <person name="Zwiers L.-H."/>
            <person name="Turgeon B."/>
            <person name="Goodwin S."/>
            <person name="Spatafora J."/>
            <person name="Crous P."/>
            <person name="Grigoriev I."/>
        </authorList>
    </citation>
    <scope>NUCLEOTIDE SEQUENCE</scope>
    <source>
        <strain evidence="2">CBS 113818</strain>
    </source>
</reference>
<dbReference type="PANTHER" id="PTHR47843:SF2">
    <property type="entry name" value="BTB DOMAIN-CONTAINING PROTEIN"/>
    <property type="match status" value="1"/>
</dbReference>
<evidence type="ECO:0000313" key="3">
    <source>
        <dbReference type="Proteomes" id="UP000799424"/>
    </source>
</evidence>
<gene>
    <name evidence="2" type="ORF">CC86DRAFT_366840</name>
</gene>
<name>A0A6A7AE42_9PLEO</name>
<sequence length="147" mass="16477">MCQDGLGTLHFVSQISDPTALANLIRAAAHQYTSLSVANSGNRSTARDKLVVIEVGPGKKIYHVHKALLTHHSEYFQKSLNGPWKEGTEQKVTLTDIEALTFEIILQWVYTTKLPSDYHNMRMLRLESSTGYHLVDDDEYASAMVKA</sequence>
<keyword evidence="3" id="KW-1185">Reference proteome</keyword>
<dbReference type="OrthoDB" id="194443at2759"/>
<dbReference type="CDD" id="cd18186">
    <property type="entry name" value="BTB_POZ_ZBTB_KLHL-like"/>
    <property type="match status" value="1"/>
</dbReference>
<dbReference type="AlphaFoldDB" id="A0A6A7AE42"/>
<dbReference type="PROSITE" id="PS50097">
    <property type="entry name" value="BTB"/>
    <property type="match status" value="1"/>
</dbReference>
<proteinExistence type="predicted"/>
<evidence type="ECO:0000313" key="2">
    <source>
        <dbReference type="EMBL" id="KAF2831486.1"/>
    </source>
</evidence>
<dbReference type="SUPFAM" id="SSF54695">
    <property type="entry name" value="POZ domain"/>
    <property type="match status" value="1"/>
</dbReference>
<organism evidence="2 3">
    <name type="scientific">Ophiobolus disseminans</name>
    <dbReference type="NCBI Taxonomy" id="1469910"/>
    <lineage>
        <taxon>Eukaryota</taxon>
        <taxon>Fungi</taxon>
        <taxon>Dikarya</taxon>
        <taxon>Ascomycota</taxon>
        <taxon>Pezizomycotina</taxon>
        <taxon>Dothideomycetes</taxon>
        <taxon>Pleosporomycetidae</taxon>
        <taxon>Pleosporales</taxon>
        <taxon>Pleosporineae</taxon>
        <taxon>Phaeosphaeriaceae</taxon>
        <taxon>Ophiobolus</taxon>
    </lineage>
</organism>
<dbReference type="InterPro" id="IPR011333">
    <property type="entry name" value="SKP1/BTB/POZ_sf"/>
</dbReference>